<evidence type="ECO:0000256" key="5">
    <source>
        <dbReference type="PIRSR" id="PIRSR617867-1"/>
    </source>
</evidence>
<reference evidence="7 8" key="1">
    <citation type="submission" date="2015-07" db="EMBL/GenBank/DDBJ databases">
        <title>Genome sequence of Levilinea saccharolytica DSM 16555.</title>
        <authorList>
            <person name="Hemp J."/>
            <person name="Ward L.M."/>
            <person name="Pace L.A."/>
            <person name="Fischer W.W."/>
        </authorList>
    </citation>
    <scope>NUCLEOTIDE SEQUENCE [LARGE SCALE GENOMIC DNA]</scope>
    <source>
        <strain evidence="7 8">KIBI-1</strain>
    </source>
</reference>
<dbReference type="InterPro" id="IPR050438">
    <property type="entry name" value="LMW_PTPase"/>
</dbReference>
<evidence type="ECO:0000256" key="3">
    <source>
        <dbReference type="ARBA" id="ARBA00022801"/>
    </source>
</evidence>
<sequence length="156" mass="18041">MTQRKIRVLFVCTGNICRSPMAEAVFQHLVNEAGLTDRFEIASAAMTSWEVGEKIHPGTMAVLRAHRVDFRQEKRARQITLDDFDTYDFVVAMDEINLREMAQIGKTAPRLLEFAEGSKVLNVPDPYYDHNFERSYQLIKTGCQALLRKIREQEKF</sequence>
<feature type="active site" evidence="5">
    <location>
        <position position="18"/>
    </location>
</feature>
<dbReference type="Proteomes" id="UP000050501">
    <property type="component" value="Unassembled WGS sequence"/>
</dbReference>
<gene>
    <name evidence="7" type="ORF">ADN01_06975</name>
</gene>
<dbReference type="InterPro" id="IPR017867">
    <property type="entry name" value="Tyr_phospatase_low_mol_wt"/>
</dbReference>
<dbReference type="GO" id="GO:0004725">
    <property type="term" value="F:protein tyrosine phosphatase activity"/>
    <property type="evidence" value="ECO:0007669"/>
    <property type="project" value="UniProtKB-EC"/>
</dbReference>
<dbReference type="InterPro" id="IPR036196">
    <property type="entry name" value="Ptyr_pPase_sf"/>
</dbReference>
<dbReference type="InterPro" id="IPR023485">
    <property type="entry name" value="Ptyr_pPase"/>
</dbReference>
<comment type="similarity">
    <text evidence="1">Belongs to the low molecular weight phosphotyrosine protein phosphatase family.</text>
</comment>
<dbReference type="PATRIC" id="fig|229921.5.peg.2284"/>
<keyword evidence="3" id="KW-0378">Hydrolase</keyword>
<evidence type="ECO:0000256" key="2">
    <source>
        <dbReference type="ARBA" id="ARBA00013064"/>
    </source>
</evidence>
<dbReference type="RefSeq" id="WP_062418612.1">
    <property type="nucleotide sequence ID" value="NZ_DF967974.1"/>
</dbReference>
<name>A0A0P6Y6F0_9CHLR</name>
<dbReference type="Pfam" id="PF01451">
    <property type="entry name" value="LMWPc"/>
    <property type="match status" value="1"/>
</dbReference>
<dbReference type="EMBL" id="LGCM01000027">
    <property type="protein sequence ID" value="KPL85139.1"/>
    <property type="molecule type" value="Genomic_DNA"/>
</dbReference>
<evidence type="ECO:0000259" key="6">
    <source>
        <dbReference type="SMART" id="SM00226"/>
    </source>
</evidence>
<keyword evidence="8" id="KW-1185">Reference proteome</keyword>
<dbReference type="STRING" id="229921.ADN01_06975"/>
<dbReference type="SMART" id="SM00226">
    <property type="entry name" value="LMWPc"/>
    <property type="match status" value="1"/>
</dbReference>
<dbReference type="SUPFAM" id="SSF52788">
    <property type="entry name" value="Phosphotyrosine protein phosphatases I"/>
    <property type="match status" value="1"/>
</dbReference>
<proteinExistence type="inferred from homology"/>
<feature type="domain" description="Phosphotyrosine protein phosphatase I" evidence="6">
    <location>
        <begin position="6"/>
        <end position="149"/>
    </location>
</feature>
<dbReference type="CDD" id="cd16343">
    <property type="entry name" value="LMWPTP"/>
    <property type="match status" value="1"/>
</dbReference>
<dbReference type="EC" id="3.1.3.48" evidence="2"/>
<keyword evidence="4" id="KW-0904">Protein phosphatase</keyword>
<comment type="caution">
    <text evidence="7">The sequence shown here is derived from an EMBL/GenBank/DDBJ whole genome shotgun (WGS) entry which is preliminary data.</text>
</comment>
<evidence type="ECO:0000256" key="4">
    <source>
        <dbReference type="ARBA" id="ARBA00022912"/>
    </source>
</evidence>
<evidence type="ECO:0000256" key="1">
    <source>
        <dbReference type="ARBA" id="ARBA00011063"/>
    </source>
</evidence>
<dbReference type="Gene3D" id="3.40.50.2300">
    <property type="match status" value="1"/>
</dbReference>
<dbReference type="AlphaFoldDB" id="A0A0P6Y6F0"/>
<evidence type="ECO:0000313" key="8">
    <source>
        <dbReference type="Proteomes" id="UP000050501"/>
    </source>
</evidence>
<protein>
    <recommendedName>
        <fullName evidence="2">protein-tyrosine-phosphatase</fullName>
        <ecNumber evidence="2">3.1.3.48</ecNumber>
    </recommendedName>
</protein>
<evidence type="ECO:0000313" key="7">
    <source>
        <dbReference type="EMBL" id="KPL85139.1"/>
    </source>
</evidence>
<dbReference type="PANTHER" id="PTHR11717:SF7">
    <property type="entry name" value="LOW MOLECULAR WEIGHT PHOSPHOTYROSINE PROTEIN PHOSPHATASE"/>
    <property type="match status" value="1"/>
</dbReference>
<accession>A0A0P6Y6F0</accession>
<organism evidence="7 8">
    <name type="scientific">Levilinea saccharolytica</name>
    <dbReference type="NCBI Taxonomy" id="229921"/>
    <lineage>
        <taxon>Bacteria</taxon>
        <taxon>Bacillati</taxon>
        <taxon>Chloroflexota</taxon>
        <taxon>Anaerolineae</taxon>
        <taxon>Anaerolineales</taxon>
        <taxon>Anaerolineaceae</taxon>
        <taxon>Levilinea</taxon>
    </lineage>
</organism>
<dbReference type="PRINTS" id="PR00719">
    <property type="entry name" value="LMWPTPASE"/>
</dbReference>
<feature type="active site" description="Nucleophile" evidence="5">
    <location>
        <position position="12"/>
    </location>
</feature>
<dbReference type="PANTHER" id="PTHR11717">
    <property type="entry name" value="LOW MOLECULAR WEIGHT PROTEIN TYROSINE PHOSPHATASE"/>
    <property type="match status" value="1"/>
</dbReference>
<feature type="active site" description="Proton donor" evidence="5">
    <location>
        <position position="125"/>
    </location>
</feature>
<dbReference type="OrthoDB" id="9784339at2"/>